<dbReference type="SMART" id="SM00487">
    <property type="entry name" value="DEXDc"/>
    <property type="match status" value="1"/>
</dbReference>
<sequence length="1070" mass="120921">MFSQTSDKLIKVFKGRNFSDLEEAKLPELPSYLANAFDGKDSNSREESSKRKEKSPSDDLSNAVDKQLKLTKEEDNLNLITLDSVSEDVQHSFKDTTNSEVIKTRSEVRHTAVIPPGYPYVPIENHVPPADPARTYPFELDPFQKKAIASIQRGESVLVSAHTSAGKTVVAEYAIAQCLRNKQRVIYTSPIKALSNQKYREFLEEFGDVGLMTGDVTLSPNASCLVMTTEILRSMLYLGSEVMREVAWVVFDEVHYMRDKSRGVVWEETLILLPHTVKHVFLSATIPNALQFAQWVCKVHHQPCHVVYTTYRPTPLQHYLSPSKADGIYLVVDEKGSFRENNFQKAMSYIQGGDSFTDDPKSSDKKGKKGPGKKQTEQANITKIIRMILEKNFQPVIVFSFNRAGCESLAKGLSKLALNTDIEQKNVMTIFNNAIGSLSEEDRNLDQIQTILPFLKNGVGIHHSGLLPILKETIELLFQEGLVKVLFATETFSIGLNMPAKTVVFTGLTKFDGDGFRLVSSGEYIQMSGRAGRRGLDDRGIVIAMIDAADSLDPAKCKEMIKGQSDPLNSAFTLKYNMILNLTRVDGFSPEFMLQNSFLQFQNTTALPKLLEQLNDIESQASSLVIENEKDIERYYKLKTELASSNEQFRTIVHHHSYSLPFLNEGRLAKVKCEDLDYGWGIIVSYKEFKTNEPKPRAKVTAEDAEQKQYVVDMLLYCQKSTTRGKQPLKHDSISQEFVPADINSKDGEFIVVPVMLTALDGISTIRTKLSASLSSDDRVSAFKTLKKVHAKYPNGVPHLDPVTSMKIVDENFQKLMDKIKKLENLIETHSLHNTPELSENYPTYLEKVKLNEKSKALKKEIYSAKSVIKMDELKARKRILRRLDLIDDRDVITLKGRVACEISSGDELMLTEMLFQGIFNDIDVAQIVAVLSCFVFDEKTDEEPLLKTEMEKTIEAMKDMARKIRDISTQSKLEQEPTKPGTNEDDELIKTDFMDIAYMWAKGVKFHELCKKTKIFEGAIIRCFRRLEELLRSMGAASRVIGNTELEMKFAEGIKLIKRDIVFAASLYL</sequence>
<feature type="region of interest" description="Disordered" evidence="8">
    <location>
        <begin position="350"/>
        <end position="376"/>
    </location>
</feature>
<keyword evidence="6" id="KW-0067">ATP-binding</keyword>
<feature type="domain" description="Helicase C-terminal" evidence="10">
    <location>
        <begin position="380"/>
        <end position="580"/>
    </location>
</feature>
<dbReference type="Pfam" id="PF08148">
    <property type="entry name" value="DSHCT"/>
    <property type="match status" value="1"/>
</dbReference>
<dbReference type="GO" id="GO:0003723">
    <property type="term" value="F:RNA binding"/>
    <property type="evidence" value="ECO:0007669"/>
    <property type="project" value="InterPro"/>
</dbReference>
<dbReference type="AlphaFoldDB" id="A0A137PF52"/>
<dbReference type="FunFam" id="1.10.3380.30:FF:000003">
    <property type="entry name" value="ATP dependent RNA helicase (Dob1)"/>
    <property type="match status" value="1"/>
</dbReference>
<dbReference type="FunFam" id="3.40.50.300:FF:000141">
    <property type="entry name" value="ATP-dependent RNA helicase DOB1"/>
    <property type="match status" value="1"/>
</dbReference>
<dbReference type="InterPro" id="IPR016438">
    <property type="entry name" value="SKI2-like"/>
</dbReference>
<evidence type="ECO:0000256" key="7">
    <source>
        <dbReference type="ARBA" id="ARBA00023242"/>
    </source>
</evidence>
<dbReference type="PANTHER" id="PTHR12131:SF7">
    <property type="entry name" value="EXOSOME RNA HELICASE MTR4"/>
    <property type="match status" value="1"/>
</dbReference>
<keyword evidence="12" id="KW-1185">Reference proteome</keyword>
<evidence type="ECO:0000256" key="2">
    <source>
        <dbReference type="ARBA" id="ARBA00010140"/>
    </source>
</evidence>
<dbReference type="Gene3D" id="2.40.30.300">
    <property type="match status" value="1"/>
</dbReference>
<dbReference type="PIRSF" id="PIRSF005198">
    <property type="entry name" value="Antiviral_helicase_SKI2"/>
    <property type="match status" value="1"/>
</dbReference>
<dbReference type="Gene3D" id="3.40.50.300">
    <property type="entry name" value="P-loop containing nucleotide triphosphate hydrolases"/>
    <property type="match status" value="2"/>
</dbReference>
<evidence type="ECO:0000256" key="6">
    <source>
        <dbReference type="ARBA" id="ARBA00022840"/>
    </source>
</evidence>
<evidence type="ECO:0000259" key="10">
    <source>
        <dbReference type="PROSITE" id="PS51194"/>
    </source>
</evidence>
<dbReference type="CDD" id="cd18795">
    <property type="entry name" value="SF2_C_Ski2"/>
    <property type="match status" value="1"/>
</dbReference>
<dbReference type="Proteomes" id="UP000070444">
    <property type="component" value="Unassembled WGS sequence"/>
</dbReference>
<gene>
    <name evidence="11" type="ORF">CONCODRAFT_3438</name>
</gene>
<dbReference type="CDD" id="cd18024">
    <property type="entry name" value="DEXHc_Mtr4-like"/>
    <property type="match status" value="1"/>
</dbReference>
<dbReference type="PROSITE" id="PS51192">
    <property type="entry name" value="HELICASE_ATP_BIND_1"/>
    <property type="match status" value="1"/>
</dbReference>
<evidence type="ECO:0000256" key="1">
    <source>
        <dbReference type="ARBA" id="ARBA00004123"/>
    </source>
</evidence>
<protein>
    <submittedName>
        <fullName evidence="11">Antiviral helicase</fullName>
    </submittedName>
</protein>
<dbReference type="InterPro" id="IPR027417">
    <property type="entry name" value="P-loop_NTPase"/>
</dbReference>
<evidence type="ECO:0000256" key="4">
    <source>
        <dbReference type="ARBA" id="ARBA00022801"/>
    </source>
</evidence>
<dbReference type="SUPFAM" id="SSF52540">
    <property type="entry name" value="P-loop containing nucleoside triphosphate hydrolases"/>
    <property type="match status" value="1"/>
</dbReference>
<keyword evidence="7" id="KW-0539">Nucleus</keyword>
<dbReference type="Gene3D" id="1.10.3380.30">
    <property type="match status" value="1"/>
</dbReference>
<evidence type="ECO:0000256" key="5">
    <source>
        <dbReference type="ARBA" id="ARBA00022806"/>
    </source>
</evidence>
<dbReference type="OMA" id="IMLKNYN"/>
<dbReference type="OrthoDB" id="64767at2759"/>
<evidence type="ECO:0000259" key="9">
    <source>
        <dbReference type="PROSITE" id="PS51192"/>
    </source>
</evidence>
<dbReference type="Pfam" id="PF00271">
    <property type="entry name" value="Helicase_C"/>
    <property type="match status" value="1"/>
</dbReference>
<comment type="similarity">
    <text evidence="2">Belongs to the helicase family. SKI2 subfamily.</text>
</comment>
<feature type="region of interest" description="Disordered" evidence="8">
    <location>
        <begin position="34"/>
        <end position="63"/>
    </location>
</feature>
<comment type="subcellular location">
    <subcellularLocation>
        <location evidence="1">Nucleus</location>
    </subcellularLocation>
</comment>
<dbReference type="SMART" id="SM01142">
    <property type="entry name" value="DSHCT"/>
    <property type="match status" value="1"/>
</dbReference>
<dbReference type="GO" id="GO:0000460">
    <property type="term" value="P:maturation of 5.8S rRNA"/>
    <property type="evidence" value="ECO:0007669"/>
    <property type="project" value="TreeGrafter"/>
</dbReference>
<dbReference type="EMBL" id="KQ964434">
    <property type="protein sequence ID" value="KXN73620.1"/>
    <property type="molecule type" value="Genomic_DNA"/>
</dbReference>
<dbReference type="Pfam" id="PF13234">
    <property type="entry name" value="MTR4_beta-barrel"/>
    <property type="match status" value="1"/>
</dbReference>
<keyword evidence="4" id="KW-0378">Hydrolase</keyword>
<dbReference type="InterPro" id="IPR048392">
    <property type="entry name" value="MTR4-like_stalk"/>
</dbReference>
<name>A0A137PF52_CONC2</name>
<dbReference type="InterPro" id="IPR014001">
    <property type="entry name" value="Helicase_ATP-bd"/>
</dbReference>
<dbReference type="InterPro" id="IPR001650">
    <property type="entry name" value="Helicase_C-like"/>
</dbReference>
<proteinExistence type="inferred from homology"/>
<evidence type="ECO:0000313" key="11">
    <source>
        <dbReference type="EMBL" id="KXN73620.1"/>
    </source>
</evidence>
<feature type="domain" description="Helicase ATP-binding" evidence="9">
    <location>
        <begin position="148"/>
        <end position="304"/>
    </location>
</feature>
<dbReference type="PANTHER" id="PTHR12131">
    <property type="entry name" value="ATP-DEPENDENT RNA AND DNA HELICASE"/>
    <property type="match status" value="1"/>
</dbReference>
<dbReference type="GO" id="GO:0005634">
    <property type="term" value="C:nucleus"/>
    <property type="evidence" value="ECO:0007669"/>
    <property type="project" value="UniProtKB-SubCell"/>
</dbReference>
<reference evidence="11 12" key="1">
    <citation type="journal article" date="2015" name="Genome Biol. Evol.">
        <title>Phylogenomic analyses indicate that early fungi evolved digesting cell walls of algal ancestors of land plants.</title>
        <authorList>
            <person name="Chang Y."/>
            <person name="Wang S."/>
            <person name="Sekimoto S."/>
            <person name="Aerts A.L."/>
            <person name="Choi C."/>
            <person name="Clum A."/>
            <person name="LaButti K.M."/>
            <person name="Lindquist E.A."/>
            <person name="Yee Ngan C."/>
            <person name="Ohm R.A."/>
            <person name="Salamov A.A."/>
            <person name="Grigoriev I.V."/>
            <person name="Spatafora J.W."/>
            <person name="Berbee M.L."/>
        </authorList>
    </citation>
    <scope>NUCLEOTIDE SEQUENCE [LARGE SCALE GENOMIC DNA]</scope>
    <source>
        <strain evidence="11 12">NRRL 28638</strain>
    </source>
</reference>
<dbReference type="InterPro" id="IPR011545">
    <property type="entry name" value="DEAD/DEAH_box_helicase_dom"/>
</dbReference>
<evidence type="ECO:0000256" key="8">
    <source>
        <dbReference type="SAM" id="MobiDB-lite"/>
    </source>
</evidence>
<dbReference type="InterPro" id="IPR050699">
    <property type="entry name" value="RNA-DNA_Helicase"/>
</dbReference>
<keyword evidence="5 11" id="KW-0347">Helicase</keyword>
<dbReference type="GO" id="GO:0006401">
    <property type="term" value="P:RNA catabolic process"/>
    <property type="evidence" value="ECO:0007669"/>
    <property type="project" value="InterPro"/>
</dbReference>
<dbReference type="FunFam" id="3.40.50.300:FF:000083">
    <property type="entry name" value="ATP-dependent RNA helicase DOB1"/>
    <property type="match status" value="1"/>
</dbReference>
<evidence type="ECO:0000256" key="3">
    <source>
        <dbReference type="ARBA" id="ARBA00022741"/>
    </source>
</evidence>
<dbReference type="Pfam" id="PF21408">
    <property type="entry name" value="MTR4-like_stalk"/>
    <property type="match status" value="1"/>
</dbReference>
<dbReference type="SMART" id="SM00490">
    <property type="entry name" value="HELICc"/>
    <property type="match status" value="1"/>
</dbReference>
<dbReference type="GO" id="GO:0003724">
    <property type="term" value="F:RNA helicase activity"/>
    <property type="evidence" value="ECO:0007669"/>
    <property type="project" value="InterPro"/>
</dbReference>
<dbReference type="InterPro" id="IPR025696">
    <property type="entry name" value="Beta-barrel_MTR4"/>
</dbReference>
<organism evidence="11 12">
    <name type="scientific">Conidiobolus coronatus (strain ATCC 28846 / CBS 209.66 / NRRL 28638)</name>
    <name type="common">Delacroixia coronata</name>
    <dbReference type="NCBI Taxonomy" id="796925"/>
    <lineage>
        <taxon>Eukaryota</taxon>
        <taxon>Fungi</taxon>
        <taxon>Fungi incertae sedis</taxon>
        <taxon>Zoopagomycota</taxon>
        <taxon>Entomophthoromycotina</taxon>
        <taxon>Entomophthoromycetes</taxon>
        <taxon>Entomophthorales</taxon>
        <taxon>Ancylistaceae</taxon>
        <taxon>Conidiobolus</taxon>
    </lineage>
</organism>
<dbReference type="STRING" id="796925.A0A137PF52"/>
<keyword evidence="3" id="KW-0547">Nucleotide-binding</keyword>
<dbReference type="PROSITE" id="PS51194">
    <property type="entry name" value="HELICASE_CTER"/>
    <property type="match status" value="1"/>
</dbReference>
<dbReference type="GO" id="GO:0016787">
    <property type="term" value="F:hydrolase activity"/>
    <property type="evidence" value="ECO:0007669"/>
    <property type="project" value="UniProtKB-KW"/>
</dbReference>
<accession>A0A137PF52</accession>
<feature type="compositionally biased region" description="Basic and acidic residues" evidence="8">
    <location>
        <begin position="38"/>
        <end position="57"/>
    </location>
</feature>
<dbReference type="Pfam" id="PF00270">
    <property type="entry name" value="DEAD"/>
    <property type="match status" value="1"/>
</dbReference>
<dbReference type="GO" id="GO:0005524">
    <property type="term" value="F:ATP binding"/>
    <property type="evidence" value="ECO:0007669"/>
    <property type="project" value="UniProtKB-KW"/>
</dbReference>
<evidence type="ECO:0000313" key="12">
    <source>
        <dbReference type="Proteomes" id="UP000070444"/>
    </source>
</evidence>
<dbReference type="InterPro" id="IPR012961">
    <property type="entry name" value="Ski2/MTR4_C"/>
</dbReference>